<evidence type="ECO:0000313" key="4">
    <source>
        <dbReference type="Proteomes" id="UP001501447"/>
    </source>
</evidence>
<dbReference type="EMBL" id="BAAARJ010000008">
    <property type="protein sequence ID" value="GAA2612687.1"/>
    <property type="molecule type" value="Genomic_DNA"/>
</dbReference>
<evidence type="ECO:0000313" key="3">
    <source>
        <dbReference type="EMBL" id="GAA2612687.1"/>
    </source>
</evidence>
<dbReference type="Proteomes" id="UP001501447">
    <property type="component" value="Unassembled WGS sequence"/>
</dbReference>
<keyword evidence="2" id="KW-0812">Transmembrane</keyword>
<keyword evidence="4" id="KW-1185">Reference proteome</keyword>
<evidence type="ECO:0008006" key="5">
    <source>
        <dbReference type="Google" id="ProtNLM"/>
    </source>
</evidence>
<comment type="caution">
    <text evidence="3">The sequence shown here is derived from an EMBL/GenBank/DDBJ whole genome shotgun (WGS) entry which is preliminary data.</text>
</comment>
<evidence type="ECO:0000256" key="2">
    <source>
        <dbReference type="SAM" id="Phobius"/>
    </source>
</evidence>
<protein>
    <recommendedName>
        <fullName evidence="5">MFS transporter</fullName>
    </recommendedName>
</protein>
<accession>A0ABN3Q476</accession>
<gene>
    <name evidence="3" type="ORF">GCM10009863_28010</name>
</gene>
<feature type="transmembrane region" description="Helical" evidence="2">
    <location>
        <begin position="20"/>
        <end position="41"/>
    </location>
</feature>
<reference evidence="3 4" key="1">
    <citation type="journal article" date="2019" name="Int. J. Syst. Evol. Microbiol.">
        <title>The Global Catalogue of Microorganisms (GCM) 10K type strain sequencing project: providing services to taxonomists for standard genome sequencing and annotation.</title>
        <authorList>
            <consortium name="The Broad Institute Genomics Platform"/>
            <consortium name="The Broad Institute Genome Sequencing Center for Infectious Disease"/>
            <person name="Wu L."/>
            <person name="Ma J."/>
        </authorList>
    </citation>
    <scope>NUCLEOTIDE SEQUENCE [LARGE SCALE GENOMIC DNA]</scope>
    <source>
        <strain evidence="3 4">JCM 16373</strain>
    </source>
</reference>
<sequence>MPTNPASPDSRHRSLTLLSLAPGPLLYVCVALTSAALYVPFSPHVTLGQDYLPRRVGTAGGVTLGLTVSIGGLASPLIGALADATTLRTALAPLIVLPALGRLLLRGLKEPAAPAAVPGRNPGSALPSLADGAVDNES</sequence>
<name>A0ABN3Q476_9ACTN</name>
<keyword evidence="2" id="KW-0472">Membrane</keyword>
<keyword evidence="2" id="KW-1133">Transmembrane helix</keyword>
<dbReference type="SUPFAM" id="SSF103473">
    <property type="entry name" value="MFS general substrate transporter"/>
    <property type="match status" value="1"/>
</dbReference>
<dbReference type="PANTHER" id="PTHR43129">
    <property type="entry name" value="FOSMIDOMYCIN RESISTANCE PROTEIN"/>
    <property type="match status" value="1"/>
</dbReference>
<feature type="transmembrane region" description="Helical" evidence="2">
    <location>
        <begin position="62"/>
        <end position="81"/>
    </location>
</feature>
<dbReference type="PANTHER" id="PTHR43129:SF1">
    <property type="entry name" value="FOSMIDOMYCIN RESISTANCE PROTEIN"/>
    <property type="match status" value="1"/>
</dbReference>
<proteinExistence type="predicted"/>
<feature type="region of interest" description="Disordered" evidence="1">
    <location>
        <begin position="114"/>
        <end position="138"/>
    </location>
</feature>
<dbReference type="InterPro" id="IPR036259">
    <property type="entry name" value="MFS_trans_sf"/>
</dbReference>
<evidence type="ECO:0000256" key="1">
    <source>
        <dbReference type="SAM" id="MobiDB-lite"/>
    </source>
</evidence>
<organism evidence="3 4">
    <name type="scientific">Streptomyces axinellae</name>
    <dbReference type="NCBI Taxonomy" id="552788"/>
    <lineage>
        <taxon>Bacteria</taxon>
        <taxon>Bacillati</taxon>
        <taxon>Actinomycetota</taxon>
        <taxon>Actinomycetes</taxon>
        <taxon>Kitasatosporales</taxon>
        <taxon>Streptomycetaceae</taxon>
        <taxon>Streptomyces</taxon>
    </lineage>
</organism>